<keyword evidence="7 10" id="KW-0472">Membrane</keyword>
<dbReference type="Pfam" id="PF01496">
    <property type="entry name" value="V_ATPase_I"/>
    <property type="match status" value="1"/>
</dbReference>
<dbReference type="GO" id="GO:0033179">
    <property type="term" value="C:proton-transporting V-type ATPase, V0 domain"/>
    <property type="evidence" value="ECO:0007669"/>
    <property type="project" value="InterPro"/>
</dbReference>
<feature type="coiled-coil region" evidence="11">
    <location>
        <begin position="114"/>
        <end position="141"/>
    </location>
</feature>
<evidence type="ECO:0000256" key="7">
    <source>
        <dbReference type="ARBA" id="ARBA00023136"/>
    </source>
</evidence>
<comment type="caution">
    <text evidence="12">The sequence shown here is derived from an EMBL/GenBank/DDBJ whole genome shotgun (WGS) entry which is preliminary data.</text>
</comment>
<dbReference type="GO" id="GO:0046961">
    <property type="term" value="F:proton-transporting ATPase activity, rotational mechanism"/>
    <property type="evidence" value="ECO:0007669"/>
    <property type="project" value="InterPro"/>
</dbReference>
<keyword evidence="11" id="KW-0175">Coiled coil</keyword>
<comment type="subcellular location">
    <subcellularLocation>
        <location evidence="1">Membrane</location>
        <topology evidence="1">Multi-pass membrane protein</topology>
    </subcellularLocation>
</comment>
<name>A0A7C4E2Q4_CALS0</name>
<keyword evidence="6 10" id="KW-0406">Ion transport</keyword>
<keyword evidence="4 10" id="KW-0812">Transmembrane</keyword>
<feature type="transmembrane region" description="Helical" evidence="10">
    <location>
        <begin position="620"/>
        <end position="642"/>
    </location>
</feature>
<organism evidence="12">
    <name type="scientific">Caldiarchaeum subterraneum</name>
    <dbReference type="NCBI Taxonomy" id="311458"/>
    <lineage>
        <taxon>Archaea</taxon>
        <taxon>Nitrososphaerota</taxon>
        <taxon>Candidatus Caldarchaeales</taxon>
        <taxon>Candidatus Caldarchaeaceae</taxon>
        <taxon>Candidatus Caldarchaeum</taxon>
    </lineage>
</organism>
<sequence>MTGLGLSHVLGVAVIAPRHRSEELVRDLMRFEDFHPAEKPKYRDPRLHEIEYRADLGSSTVQALIQELNIKESVGILEQLSKPVEIEAKNFSASDLLSLLDKLETESRPVIESINTILNRKKAAEDKLNQITALYDSLKTLKELKLSLDQFTSLKWFHVFVTTASSSELSELRKALPRSAVIMQPLENTNLVVVISKRSDGEDVERVVKGLGLKPLTTPPGYPKNVSEAVARLEEELQNLKKEVDSLGSELDSLLERERLRIIAARDGYQLVKEALSRIAGAGELRSFAISEGYIPAEKKEEFLKVIGSKYHVVLKEDKHGHHEEKPVLLRNPSPVKPFENVTLIQGPPKSGEIDPTPFVSIFFTVFYGLMFADLGHGLVILGFGAFMYKRVRGALREWAKLLMFLGISAAVMGFLLGEAFGFKVGKLISSPELIHLVEEHGETKQFSLVEVQRMLVFTIFLGVVHMIVGYILSIVKLVKEKELAEALTVKLPTLLMYVFGIFFALAFFGAGGNIQGILVTESPAPLVNLPTSLVGAVGIYGALACIIVLMLGRFAAGLAGLGHRTGLVSSIGMGLLEVLENIIHFLSNTISYSRITILLIVHVALLLLLNTAWEALGLVSLPLLIIGNAGVIVLEGLLVFIQAMRLHVYEFFSKFYDGTGTPFRKLSRQTIYAKITFE</sequence>
<comment type="function">
    <text evidence="8">Component of the A-type ATP synthase that produces ATP from ADP in the presence of a proton gradient across the membrane.</text>
</comment>
<evidence type="ECO:0000313" key="12">
    <source>
        <dbReference type="EMBL" id="HGN90576.1"/>
    </source>
</evidence>
<dbReference type="Gene3D" id="3.30.70.2750">
    <property type="match status" value="1"/>
</dbReference>
<dbReference type="PANTHER" id="PTHR11629:SF63">
    <property type="entry name" value="V-TYPE PROTON ATPASE SUBUNIT A"/>
    <property type="match status" value="1"/>
</dbReference>
<feature type="transmembrane region" description="Helical" evidence="10">
    <location>
        <begin position="455"/>
        <end position="474"/>
    </location>
</feature>
<feature type="coiled-coil region" evidence="11">
    <location>
        <begin position="223"/>
        <end position="257"/>
    </location>
</feature>
<evidence type="ECO:0000256" key="5">
    <source>
        <dbReference type="ARBA" id="ARBA00022989"/>
    </source>
</evidence>
<evidence type="ECO:0000256" key="10">
    <source>
        <dbReference type="RuleBase" id="RU361189"/>
    </source>
</evidence>
<evidence type="ECO:0000256" key="8">
    <source>
        <dbReference type="ARBA" id="ARBA00059506"/>
    </source>
</evidence>
<keyword evidence="5 10" id="KW-1133">Transmembrane helix</keyword>
<evidence type="ECO:0000256" key="2">
    <source>
        <dbReference type="ARBA" id="ARBA00009904"/>
    </source>
</evidence>
<evidence type="ECO:0000256" key="6">
    <source>
        <dbReference type="ARBA" id="ARBA00023065"/>
    </source>
</evidence>
<dbReference type="GO" id="GO:0007035">
    <property type="term" value="P:vacuolar acidification"/>
    <property type="evidence" value="ECO:0007669"/>
    <property type="project" value="TreeGrafter"/>
</dbReference>
<dbReference type="GO" id="GO:0051117">
    <property type="term" value="F:ATPase binding"/>
    <property type="evidence" value="ECO:0007669"/>
    <property type="project" value="TreeGrafter"/>
</dbReference>
<protein>
    <recommendedName>
        <fullName evidence="9 10">A-type ATP synthase subunit I</fullName>
    </recommendedName>
</protein>
<gene>
    <name evidence="12" type="ORF">ENT82_05555</name>
</gene>
<feature type="transmembrane region" description="Helical" evidence="10">
    <location>
        <begin position="495"/>
        <end position="515"/>
    </location>
</feature>
<feature type="transmembrane region" description="Helical" evidence="10">
    <location>
        <begin position="359"/>
        <end position="387"/>
    </location>
</feature>
<accession>A0A7C4E2Q4</accession>
<feature type="transmembrane region" description="Helical" evidence="10">
    <location>
        <begin position="596"/>
        <end position="614"/>
    </location>
</feature>
<dbReference type="Gene3D" id="3.30.70.2170">
    <property type="match status" value="1"/>
</dbReference>
<dbReference type="Gene3D" id="1.20.1460.20">
    <property type="match status" value="1"/>
</dbReference>
<reference evidence="12" key="1">
    <citation type="journal article" date="2020" name="mSystems">
        <title>Genome- and Community-Level Interaction Insights into Carbon Utilization and Element Cycling Functions of Hydrothermarchaeota in Hydrothermal Sediment.</title>
        <authorList>
            <person name="Zhou Z."/>
            <person name="Liu Y."/>
            <person name="Xu W."/>
            <person name="Pan J."/>
            <person name="Luo Z.H."/>
            <person name="Li M."/>
        </authorList>
    </citation>
    <scope>NUCLEOTIDE SEQUENCE [LARGE SCALE GENOMIC DNA]</scope>
    <source>
        <strain evidence="12">SpSt-613</strain>
    </source>
</reference>
<evidence type="ECO:0000256" key="3">
    <source>
        <dbReference type="ARBA" id="ARBA00022448"/>
    </source>
</evidence>
<keyword evidence="3 10" id="KW-0813">Transport</keyword>
<evidence type="ECO:0000256" key="9">
    <source>
        <dbReference type="ARBA" id="ARBA00068671"/>
    </source>
</evidence>
<evidence type="ECO:0000256" key="11">
    <source>
        <dbReference type="SAM" id="Coils"/>
    </source>
</evidence>
<feature type="transmembrane region" description="Helical" evidence="10">
    <location>
        <begin position="399"/>
        <end position="418"/>
    </location>
</feature>
<proteinExistence type="inferred from homology"/>
<dbReference type="InterPro" id="IPR002490">
    <property type="entry name" value="V-ATPase_116kDa_su"/>
</dbReference>
<comment type="similarity">
    <text evidence="2 10">Belongs to the V-ATPase 116 kDa subunit family.</text>
</comment>
<evidence type="ECO:0000256" key="1">
    <source>
        <dbReference type="ARBA" id="ARBA00004141"/>
    </source>
</evidence>
<dbReference type="PANTHER" id="PTHR11629">
    <property type="entry name" value="VACUOLAR PROTON ATPASES"/>
    <property type="match status" value="1"/>
</dbReference>
<dbReference type="GO" id="GO:0016471">
    <property type="term" value="C:vacuolar proton-transporting V-type ATPase complex"/>
    <property type="evidence" value="ECO:0007669"/>
    <property type="project" value="TreeGrafter"/>
</dbReference>
<dbReference type="AlphaFoldDB" id="A0A7C4E2Q4"/>
<feature type="transmembrane region" description="Helical" evidence="10">
    <location>
        <begin position="535"/>
        <end position="557"/>
    </location>
</feature>
<evidence type="ECO:0000256" key="4">
    <source>
        <dbReference type="ARBA" id="ARBA00022692"/>
    </source>
</evidence>
<dbReference type="EMBL" id="DTAD01000061">
    <property type="protein sequence ID" value="HGN90576.1"/>
    <property type="molecule type" value="Genomic_DNA"/>
</dbReference>